<dbReference type="EMBL" id="VTEG01000005">
    <property type="protein sequence ID" value="TYR99473.1"/>
    <property type="molecule type" value="Genomic_DNA"/>
</dbReference>
<dbReference type="Proteomes" id="UP000325182">
    <property type="component" value="Unassembled WGS sequence"/>
</dbReference>
<comment type="caution">
    <text evidence="1">The sequence shown here is derived from an EMBL/GenBank/DDBJ whole genome shotgun (WGS) entry which is preliminary data.</text>
</comment>
<dbReference type="PANTHER" id="PTHR37827:SF1">
    <property type="entry name" value="HNH DOMAIN-CONTAINING PROTEIN"/>
    <property type="match status" value="1"/>
</dbReference>
<sequence>MARNSIGTCELCMREEVETTRHHLTPKEEGGTFLPTAQLCRACHKQIHSLYTNEELAARLTTIESLRKDEKISRFLKWIRKQPATKLVKARKSNERRRKGRR</sequence>
<evidence type="ECO:0000313" key="2">
    <source>
        <dbReference type="Proteomes" id="UP000325182"/>
    </source>
</evidence>
<keyword evidence="1" id="KW-0378">Hydrolase</keyword>
<accession>A0A5D4MDS0</accession>
<keyword evidence="1" id="KW-0255">Endonuclease</keyword>
<proteinExistence type="predicted"/>
<reference evidence="1 2" key="1">
    <citation type="submission" date="2019-08" db="EMBL/GenBank/DDBJ databases">
        <title>Bacillus genomes from the desert of Cuatro Cienegas, Coahuila.</title>
        <authorList>
            <person name="Olmedo-Alvarez G."/>
        </authorList>
    </citation>
    <scope>NUCLEOTIDE SEQUENCE [LARGE SCALE GENOMIC DNA]</scope>
    <source>
        <strain evidence="1 2">CH128b_4D</strain>
    </source>
</reference>
<protein>
    <submittedName>
        <fullName evidence="1">HNH endonuclease</fullName>
    </submittedName>
</protein>
<dbReference type="PANTHER" id="PTHR37827">
    <property type="entry name" value="TUDOR DOMAIN-CONTAINING PROTEIN"/>
    <property type="match status" value="1"/>
</dbReference>
<name>A0A5D4MDS0_9BACI</name>
<keyword evidence="1" id="KW-0540">Nuclease</keyword>
<gene>
    <name evidence="1" type="ORF">FZC84_09530</name>
</gene>
<dbReference type="GO" id="GO:0004519">
    <property type="term" value="F:endonuclease activity"/>
    <property type="evidence" value="ECO:0007669"/>
    <property type="project" value="UniProtKB-KW"/>
</dbReference>
<organism evidence="1 2">
    <name type="scientific">Rossellomorea vietnamensis</name>
    <dbReference type="NCBI Taxonomy" id="218284"/>
    <lineage>
        <taxon>Bacteria</taxon>
        <taxon>Bacillati</taxon>
        <taxon>Bacillota</taxon>
        <taxon>Bacilli</taxon>
        <taxon>Bacillales</taxon>
        <taxon>Bacillaceae</taxon>
        <taxon>Rossellomorea</taxon>
    </lineage>
</organism>
<evidence type="ECO:0000313" key="1">
    <source>
        <dbReference type="EMBL" id="TYR99473.1"/>
    </source>
</evidence>
<dbReference type="AlphaFoldDB" id="A0A5D4MDS0"/>